<dbReference type="GO" id="GO:0000160">
    <property type="term" value="P:phosphorelay signal transduction system"/>
    <property type="evidence" value="ECO:0007669"/>
    <property type="project" value="InterPro"/>
</dbReference>
<gene>
    <name evidence="4" type="ORF">JFN93_10420</name>
</gene>
<dbReference type="EMBL" id="JAEMHM010000007">
    <property type="protein sequence ID" value="MBJ6725122.1"/>
    <property type="molecule type" value="Genomic_DNA"/>
</dbReference>
<dbReference type="Gene3D" id="3.40.50.2300">
    <property type="match status" value="1"/>
</dbReference>
<feature type="domain" description="Response regulatory" evidence="3">
    <location>
        <begin position="3"/>
        <end position="119"/>
    </location>
</feature>
<keyword evidence="1 2" id="KW-0597">Phosphoprotein</keyword>
<dbReference type="SUPFAM" id="SSF52172">
    <property type="entry name" value="CheY-like"/>
    <property type="match status" value="1"/>
</dbReference>
<evidence type="ECO:0000313" key="5">
    <source>
        <dbReference type="Proteomes" id="UP000636888"/>
    </source>
</evidence>
<organism evidence="4 5">
    <name type="scientific">Geomesophilobacter sediminis</name>
    <dbReference type="NCBI Taxonomy" id="2798584"/>
    <lineage>
        <taxon>Bacteria</taxon>
        <taxon>Pseudomonadati</taxon>
        <taxon>Thermodesulfobacteriota</taxon>
        <taxon>Desulfuromonadia</taxon>
        <taxon>Geobacterales</taxon>
        <taxon>Geobacteraceae</taxon>
        <taxon>Geomesophilobacter</taxon>
    </lineage>
</organism>
<evidence type="ECO:0000256" key="1">
    <source>
        <dbReference type="ARBA" id="ARBA00022553"/>
    </source>
</evidence>
<reference evidence="4" key="1">
    <citation type="submission" date="2020-12" db="EMBL/GenBank/DDBJ databases">
        <title>Geomonas sp. Red875, isolated from river sediment.</title>
        <authorList>
            <person name="Xu Z."/>
            <person name="Zhang Z."/>
            <person name="Masuda Y."/>
            <person name="Itoh H."/>
            <person name="Senoo K."/>
        </authorList>
    </citation>
    <scope>NUCLEOTIDE SEQUENCE</scope>
    <source>
        <strain evidence="4">Red875</strain>
    </source>
</reference>
<dbReference type="Proteomes" id="UP000636888">
    <property type="component" value="Unassembled WGS sequence"/>
</dbReference>
<dbReference type="RefSeq" id="WP_199384005.1">
    <property type="nucleotide sequence ID" value="NZ_JAEMHM010000007.1"/>
</dbReference>
<accession>A0A8J7LYM8</accession>
<protein>
    <submittedName>
        <fullName evidence="4">Response regulator</fullName>
    </submittedName>
</protein>
<comment type="caution">
    <text evidence="4">The sequence shown here is derived from an EMBL/GenBank/DDBJ whole genome shotgun (WGS) entry which is preliminary data.</text>
</comment>
<dbReference type="PROSITE" id="PS50110">
    <property type="entry name" value="RESPONSE_REGULATORY"/>
    <property type="match status" value="1"/>
</dbReference>
<dbReference type="PANTHER" id="PTHR44591:SF25">
    <property type="entry name" value="CHEMOTAXIS TWO-COMPONENT RESPONSE REGULATOR"/>
    <property type="match status" value="1"/>
</dbReference>
<sequence length="121" mass="13292">MAKILVVDDSKPIRCMLSNVLTNRGFTVVEAADGKEAAELAAGSAFDVIITDVYMPEVNGIDLARLLRETPEHRFTPIVFLTTESREEFQSQGNDAGATAWLTKPFSPKSLIDVIRQVVPE</sequence>
<proteinExistence type="predicted"/>
<dbReference type="SMART" id="SM00448">
    <property type="entry name" value="REC"/>
    <property type="match status" value="1"/>
</dbReference>
<keyword evidence="5" id="KW-1185">Reference proteome</keyword>
<dbReference type="PANTHER" id="PTHR44591">
    <property type="entry name" value="STRESS RESPONSE REGULATOR PROTEIN 1"/>
    <property type="match status" value="1"/>
</dbReference>
<dbReference type="InterPro" id="IPR050595">
    <property type="entry name" value="Bact_response_regulator"/>
</dbReference>
<name>A0A8J7LYM8_9BACT</name>
<evidence type="ECO:0000259" key="3">
    <source>
        <dbReference type="PROSITE" id="PS50110"/>
    </source>
</evidence>
<feature type="modified residue" description="4-aspartylphosphate" evidence="2">
    <location>
        <position position="52"/>
    </location>
</feature>
<evidence type="ECO:0000256" key="2">
    <source>
        <dbReference type="PROSITE-ProRule" id="PRU00169"/>
    </source>
</evidence>
<dbReference type="InterPro" id="IPR001789">
    <property type="entry name" value="Sig_transdc_resp-reg_receiver"/>
</dbReference>
<dbReference type="AlphaFoldDB" id="A0A8J7LYM8"/>
<evidence type="ECO:0000313" key="4">
    <source>
        <dbReference type="EMBL" id="MBJ6725122.1"/>
    </source>
</evidence>
<dbReference type="Pfam" id="PF00072">
    <property type="entry name" value="Response_reg"/>
    <property type="match status" value="1"/>
</dbReference>
<dbReference type="InterPro" id="IPR011006">
    <property type="entry name" value="CheY-like_superfamily"/>
</dbReference>